<dbReference type="InterPro" id="IPR008993">
    <property type="entry name" value="TIMP-like_OB-fold"/>
</dbReference>
<keyword evidence="4" id="KW-1185">Reference proteome</keyword>
<evidence type="ECO:0008006" key="5">
    <source>
        <dbReference type="Google" id="ProtNLM"/>
    </source>
</evidence>
<keyword evidence="1" id="KW-1133">Transmembrane helix</keyword>
<keyword evidence="1" id="KW-0812">Transmembrane</keyword>
<evidence type="ECO:0000313" key="4">
    <source>
        <dbReference type="Proteomes" id="UP001597493"/>
    </source>
</evidence>
<keyword evidence="2" id="KW-0732">Signal</keyword>
<sequence>MRKTAVLLFTLMMAILLKPTDVWALSCAEIPSVEEAYERYDGVVTARVESVQRSGDHNRVKLTVLQSYKGVTEHTLVVKEDPNWGALDGPSEPGEEYLFFLSKTDGKWENPLCSPSAKTSVASVMLGYLQGKEIPLSEETHENSSTTGSADGWIAALVIGIVLTGAAWYRYKLPK</sequence>
<feature type="signal peptide" evidence="2">
    <location>
        <begin position="1"/>
        <end position="24"/>
    </location>
</feature>
<evidence type="ECO:0000256" key="1">
    <source>
        <dbReference type="SAM" id="Phobius"/>
    </source>
</evidence>
<feature type="chain" id="PRO_5046952209" description="Tissue inhibitor of metalloproteinase" evidence="2">
    <location>
        <begin position="25"/>
        <end position="175"/>
    </location>
</feature>
<evidence type="ECO:0000313" key="3">
    <source>
        <dbReference type="EMBL" id="MFD2660426.1"/>
    </source>
</evidence>
<dbReference type="Proteomes" id="UP001597493">
    <property type="component" value="Unassembled WGS sequence"/>
</dbReference>
<comment type="caution">
    <text evidence="3">The sequence shown here is derived from an EMBL/GenBank/DDBJ whole genome shotgun (WGS) entry which is preliminary data.</text>
</comment>
<name>A0ABW5QVC5_9BACL</name>
<dbReference type="EMBL" id="JBHUMY010000007">
    <property type="protein sequence ID" value="MFD2660426.1"/>
    <property type="molecule type" value="Genomic_DNA"/>
</dbReference>
<accession>A0ABW5QVC5</accession>
<keyword evidence="1" id="KW-0472">Membrane</keyword>
<evidence type="ECO:0000256" key="2">
    <source>
        <dbReference type="SAM" id="SignalP"/>
    </source>
</evidence>
<proteinExistence type="predicted"/>
<protein>
    <recommendedName>
        <fullName evidence="5">Tissue inhibitor of metalloproteinase</fullName>
    </recommendedName>
</protein>
<dbReference type="RefSeq" id="WP_379271678.1">
    <property type="nucleotide sequence ID" value="NZ_JBHUGT010000011.1"/>
</dbReference>
<organism evidence="3 4">
    <name type="scientific">Paenibacillus thailandensis</name>
    <dbReference type="NCBI Taxonomy" id="393250"/>
    <lineage>
        <taxon>Bacteria</taxon>
        <taxon>Bacillati</taxon>
        <taxon>Bacillota</taxon>
        <taxon>Bacilli</taxon>
        <taxon>Bacillales</taxon>
        <taxon>Paenibacillaceae</taxon>
        <taxon>Paenibacillus</taxon>
    </lineage>
</organism>
<dbReference type="SUPFAM" id="SSF50242">
    <property type="entry name" value="TIMP-like"/>
    <property type="match status" value="1"/>
</dbReference>
<feature type="transmembrane region" description="Helical" evidence="1">
    <location>
        <begin position="152"/>
        <end position="171"/>
    </location>
</feature>
<reference evidence="4" key="1">
    <citation type="journal article" date="2019" name="Int. J. Syst. Evol. Microbiol.">
        <title>The Global Catalogue of Microorganisms (GCM) 10K type strain sequencing project: providing services to taxonomists for standard genome sequencing and annotation.</title>
        <authorList>
            <consortium name="The Broad Institute Genomics Platform"/>
            <consortium name="The Broad Institute Genome Sequencing Center for Infectious Disease"/>
            <person name="Wu L."/>
            <person name="Ma J."/>
        </authorList>
    </citation>
    <scope>NUCLEOTIDE SEQUENCE [LARGE SCALE GENOMIC DNA]</scope>
    <source>
        <strain evidence="4">TISTR 1827</strain>
    </source>
</reference>
<gene>
    <name evidence="3" type="ORF">ACFSW5_09085</name>
</gene>